<dbReference type="GO" id="GO:0047617">
    <property type="term" value="F:fatty acyl-CoA hydrolase activity"/>
    <property type="evidence" value="ECO:0007669"/>
    <property type="project" value="UniProtKB-EC"/>
</dbReference>
<protein>
    <recommendedName>
        <fullName evidence="6">Medium/long-chain acyl-CoA thioesterase YigI</fullName>
        <ecNumber evidence="5">3.1.2.20</ecNumber>
    </recommendedName>
</protein>
<dbReference type="PANTHER" id="PTHR43240">
    <property type="entry name" value="1,4-DIHYDROXY-2-NAPHTHOYL-COA THIOESTERASE 1"/>
    <property type="match status" value="1"/>
</dbReference>
<evidence type="ECO:0000256" key="4">
    <source>
        <dbReference type="ARBA" id="ARBA00038381"/>
    </source>
</evidence>
<dbReference type="Pfam" id="PF03061">
    <property type="entry name" value="4HBT"/>
    <property type="match status" value="1"/>
</dbReference>
<comment type="similarity">
    <text evidence="4">Belongs to the YigI thioesterase family.</text>
</comment>
<name>A0A2W7ICW7_9PROT</name>
<evidence type="ECO:0000256" key="3">
    <source>
        <dbReference type="ARBA" id="ARBA00036002"/>
    </source>
</evidence>
<comment type="catalytic activity">
    <reaction evidence="3">
        <text>a long-chain fatty acyl-CoA + H2O = a long-chain fatty acid + CoA + H(+)</text>
        <dbReference type="Rhea" id="RHEA:67680"/>
        <dbReference type="ChEBI" id="CHEBI:15377"/>
        <dbReference type="ChEBI" id="CHEBI:15378"/>
        <dbReference type="ChEBI" id="CHEBI:57287"/>
        <dbReference type="ChEBI" id="CHEBI:57560"/>
        <dbReference type="ChEBI" id="CHEBI:83139"/>
    </reaction>
</comment>
<evidence type="ECO:0000256" key="1">
    <source>
        <dbReference type="ARBA" id="ARBA00022801"/>
    </source>
</evidence>
<dbReference type="RefSeq" id="WP_111398777.1">
    <property type="nucleotide sequence ID" value="NZ_QKYU01000014.1"/>
</dbReference>
<dbReference type="InterPro" id="IPR029069">
    <property type="entry name" value="HotDog_dom_sf"/>
</dbReference>
<evidence type="ECO:0000256" key="7">
    <source>
        <dbReference type="ARBA" id="ARBA00048062"/>
    </source>
</evidence>
<reference evidence="9 10" key="1">
    <citation type="submission" date="2018-06" db="EMBL/GenBank/DDBJ databases">
        <title>Genomic Encyclopedia of Archaeal and Bacterial Type Strains, Phase II (KMG-II): from individual species to whole genera.</title>
        <authorList>
            <person name="Goeker M."/>
        </authorList>
    </citation>
    <scope>NUCLEOTIDE SEQUENCE [LARGE SCALE GENOMIC DNA]</scope>
    <source>
        <strain evidence="9 10">DSM 24525</strain>
    </source>
</reference>
<evidence type="ECO:0000256" key="5">
    <source>
        <dbReference type="ARBA" id="ARBA00038894"/>
    </source>
</evidence>
<dbReference type="AlphaFoldDB" id="A0A2W7ICW7"/>
<dbReference type="OrthoDB" id="9806185at2"/>
<dbReference type="EC" id="3.1.2.20" evidence="5"/>
<comment type="caution">
    <text evidence="9">The sequence shown here is derived from an EMBL/GenBank/DDBJ whole genome shotgun (WGS) entry which is preliminary data.</text>
</comment>
<dbReference type="EMBL" id="QKYU01000014">
    <property type="protein sequence ID" value="PZW44806.1"/>
    <property type="molecule type" value="Genomic_DNA"/>
</dbReference>
<evidence type="ECO:0000313" key="10">
    <source>
        <dbReference type="Proteomes" id="UP000249688"/>
    </source>
</evidence>
<dbReference type="Gene3D" id="3.10.129.10">
    <property type="entry name" value="Hotdog Thioesterase"/>
    <property type="match status" value="1"/>
</dbReference>
<keyword evidence="10" id="KW-1185">Reference proteome</keyword>
<evidence type="ECO:0000313" key="9">
    <source>
        <dbReference type="EMBL" id="PZW44806.1"/>
    </source>
</evidence>
<feature type="domain" description="Thioesterase" evidence="8">
    <location>
        <begin position="52"/>
        <end position="122"/>
    </location>
</feature>
<organism evidence="9 10">
    <name type="scientific">Humitalea rosea</name>
    <dbReference type="NCBI Taxonomy" id="990373"/>
    <lineage>
        <taxon>Bacteria</taxon>
        <taxon>Pseudomonadati</taxon>
        <taxon>Pseudomonadota</taxon>
        <taxon>Alphaproteobacteria</taxon>
        <taxon>Acetobacterales</taxon>
        <taxon>Roseomonadaceae</taxon>
        <taxon>Humitalea</taxon>
    </lineage>
</organism>
<dbReference type="NCBIfam" id="TIGR00369">
    <property type="entry name" value="unchar_dom_1"/>
    <property type="match status" value="1"/>
</dbReference>
<sequence>MIAPRDPGYEAKTRDSFARQPLMAHLGARMTRVEPGIVEVEMPCIPEVTQQHGHVHGGAVGAIADSAGGYAGFTLFPPGSTVLTVEYKINFLAPSRGEALRARGTVVRSGRTLTISEVQVFAVREGAEHLCATASQTLICVLGKD</sequence>
<evidence type="ECO:0000259" key="8">
    <source>
        <dbReference type="Pfam" id="PF03061"/>
    </source>
</evidence>
<proteinExistence type="inferred from homology"/>
<accession>A0A2W7ICW7</accession>
<comment type="catalytic activity">
    <reaction evidence="2">
        <text>a fatty acyl-CoA + H2O = a fatty acid + CoA + H(+)</text>
        <dbReference type="Rhea" id="RHEA:16781"/>
        <dbReference type="ChEBI" id="CHEBI:15377"/>
        <dbReference type="ChEBI" id="CHEBI:15378"/>
        <dbReference type="ChEBI" id="CHEBI:28868"/>
        <dbReference type="ChEBI" id="CHEBI:57287"/>
        <dbReference type="ChEBI" id="CHEBI:77636"/>
        <dbReference type="EC" id="3.1.2.20"/>
    </reaction>
</comment>
<evidence type="ECO:0000256" key="2">
    <source>
        <dbReference type="ARBA" id="ARBA00035880"/>
    </source>
</evidence>
<dbReference type="InterPro" id="IPR003736">
    <property type="entry name" value="PAAI_dom"/>
</dbReference>
<dbReference type="Proteomes" id="UP000249688">
    <property type="component" value="Unassembled WGS sequence"/>
</dbReference>
<comment type="catalytic activity">
    <reaction evidence="7">
        <text>a medium-chain fatty acyl-CoA + H2O = a medium-chain fatty acid + CoA + H(+)</text>
        <dbReference type="Rhea" id="RHEA:68184"/>
        <dbReference type="ChEBI" id="CHEBI:15377"/>
        <dbReference type="ChEBI" id="CHEBI:15378"/>
        <dbReference type="ChEBI" id="CHEBI:57287"/>
        <dbReference type="ChEBI" id="CHEBI:59558"/>
        <dbReference type="ChEBI" id="CHEBI:90546"/>
    </reaction>
</comment>
<dbReference type="PANTHER" id="PTHR43240:SF20">
    <property type="entry name" value="MEDIUM_LONG-CHAIN ACYL-COA THIOESTERASE YIGI"/>
    <property type="match status" value="1"/>
</dbReference>
<keyword evidence="1" id="KW-0378">Hydrolase</keyword>
<evidence type="ECO:0000256" key="6">
    <source>
        <dbReference type="ARBA" id="ARBA00040062"/>
    </source>
</evidence>
<dbReference type="InterPro" id="IPR006683">
    <property type="entry name" value="Thioestr_dom"/>
</dbReference>
<gene>
    <name evidence="9" type="ORF">C8P66_11496</name>
</gene>
<dbReference type="CDD" id="cd03443">
    <property type="entry name" value="PaaI_thioesterase"/>
    <property type="match status" value="1"/>
</dbReference>
<dbReference type="SUPFAM" id="SSF54637">
    <property type="entry name" value="Thioesterase/thiol ester dehydrase-isomerase"/>
    <property type="match status" value="1"/>
</dbReference>